<protein>
    <recommendedName>
        <fullName evidence="3">DUF2187 domain-containing protein</fullName>
    </recommendedName>
</protein>
<evidence type="ECO:0000313" key="1">
    <source>
        <dbReference type="EMBL" id="MFD1736192.1"/>
    </source>
</evidence>
<accession>A0ABW4LM67</accession>
<dbReference type="EMBL" id="JBHUEM010000005">
    <property type="protein sequence ID" value="MFD1736192.1"/>
    <property type="molecule type" value="Genomic_DNA"/>
</dbReference>
<evidence type="ECO:0000313" key="2">
    <source>
        <dbReference type="Proteomes" id="UP001597214"/>
    </source>
</evidence>
<dbReference type="Proteomes" id="UP001597214">
    <property type="component" value="Unassembled WGS sequence"/>
</dbReference>
<name>A0ABW4LM67_9BACI</name>
<organism evidence="1 2">
    <name type="scientific">Bacillus salitolerans</name>
    <dbReference type="NCBI Taxonomy" id="1437434"/>
    <lineage>
        <taxon>Bacteria</taxon>
        <taxon>Bacillati</taxon>
        <taxon>Bacillota</taxon>
        <taxon>Bacilli</taxon>
        <taxon>Bacillales</taxon>
        <taxon>Bacillaceae</taxon>
        <taxon>Bacillus</taxon>
    </lineage>
</organism>
<reference evidence="2" key="1">
    <citation type="journal article" date="2019" name="Int. J. Syst. Evol. Microbiol.">
        <title>The Global Catalogue of Microorganisms (GCM) 10K type strain sequencing project: providing services to taxonomists for standard genome sequencing and annotation.</title>
        <authorList>
            <consortium name="The Broad Institute Genomics Platform"/>
            <consortium name="The Broad Institute Genome Sequencing Center for Infectious Disease"/>
            <person name="Wu L."/>
            <person name="Ma J."/>
        </authorList>
    </citation>
    <scope>NUCLEOTIDE SEQUENCE [LARGE SCALE GENOMIC DNA]</scope>
    <source>
        <strain evidence="2">CCUG 49339</strain>
    </source>
</reference>
<dbReference type="RefSeq" id="WP_377927339.1">
    <property type="nucleotide sequence ID" value="NZ_JBHUEM010000005.1"/>
</dbReference>
<sequence>MNALGVKSFKETVKAGDYLSVYTIPHKYMGTVEKVHDTWFTLTGDITTHIIDFNKIYAWHILND</sequence>
<gene>
    <name evidence="1" type="ORF">ACFSCX_06395</name>
</gene>
<proteinExistence type="predicted"/>
<keyword evidence="2" id="KW-1185">Reference proteome</keyword>
<comment type="caution">
    <text evidence="1">The sequence shown here is derived from an EMBL/GenBank/DDBJ whole genome shotgun (WGS) entry which is preliminary data.</text>
</comment>
<evidence type="ECO:0008006" key="3">
    <source>
        <dbReference type="Google" id="ProtNLM"/>
    </source>
</evidence>